<evidence type="ECO:0000313" key="2">
    <source>
        <dbReference type="EMBL" id="GBD07778.1"/>
    </source>
</evidence>
<proteinExistence type="predicted"/>
<reference evidence="3" key="1">
    <citation type="submission" date="2017-09" db="EMBL/GenBank/DDBJ databases">
        <title>Metaegenomics of thermophilic ammonia-oxidizing enrichment culture.</title>
        <authorList>
            <person name="Kato S."/>
            <person name="Suzuki K."/>
        </authorList>
    </citation>
    <scope>NUCLEOTIDE SEQUENCE [LARGE SCALE GENOMIC DNA]</scope>
</reference>
<evidence type="ECO:0000256" key="1">
    <source>
        <dbReference type="SAM" id="SignalP"/>
    </source>
</evidence>
<sequence>MRAIVRRGMAALALAALALALRAGAARADGEPCIGGNCGGKEDLREFTIERQTQGKSAGEARRCTASSTVPVLVRSTEDRCDLIELYADCNGNILKLRTGPKEASIRVLPCGAKAVWDQYCEPASGFGNRDGFCEWRDYYGARIRLRVEVPIHEFAVRPYPVGFVAREDPWGVFHPTARLVWRTPPYPSHADSGWRLWSWGGDRGPGDKPFPCDMSESELLEKGVPAGTTCVRMQLWASPGYDGDLNPILEPGVLQFPAANLNLTLWPGREVAINFPYASHPDTGQTEDVRFGDRILPAFQGYFQRWWPVRFRVETKKVKDLYRDEKKCKPVPDADGDGKPDRGGNCWTTIGDPPVLWPGDEETVRVIDRKEWETSDFDRLLDLRDFGRRYFALHPDRLRIVGPDQAWRTGYVIRNNAPWLYCPLAVREGQGAVCAEPTCGGYAPP</sequence>
<gene>
    <name evidence="2" type="ORF">HRbin22_00004</name>
</gene>
<dbReference type="AlphaFoldDB" id="A0A2H5Y347"/>
<comment type="caution">
    <text evidence="2">The sequence shown here is derived from an EMBL/GenBank/DDBJ whole genome shotgun (WGS) entry which is preliminary data.</text>
</comment>
<organism evidence="2 3">
    <name type="scientific">Candidatus Thermoflexus japonica</name>
    <dbReference type="NCBI Taxonomy" id="2035417"/>
    <lineage>
        <taxon>Bacteria</taxon>
        <taxon>Bacillati</taxon>
        <taxon>Chloroflexota</taxon>
        <taxon>Thermoflexia</taxon>
        <taxon>Thermoflexales</taxon>
        <taxon>Thermoflexaceae</taxon>
        <taxon>Thermoflexus</taxon>
    </lineage>
</organism>
<feature type="chain" id="PRO_5014184534" evidence="1">
    <location>
        <begin position="29"/>
        <end position="446"/>
    </location>
</feature>
<evidence type="ECO:0000313" key="3">
    <source>
        <dbReference type="Proteomes" id="UP000236642"/>
    </source>
</evidence>
<protein>
    <submittedName>
        <fullName evidence="2">Uncharacterized protein</fullName>
    </submittedName>
</protein>
<dbReference type="Proteomes" id="UP000236642">
    <property type="component" value="Unassembled WGS sequence"/>
</dbReference>
<name>A0A2H5Y347_9CHLR</name>
<keyword evidence="1" id="KW-0732">Signal</keyword>
<dbReference type="EMBL" id="BEHY01000001">
    <property type="protein sequence ID" value="GBD07778.1"/>
    <property type="molecule type" value="Genomic_DNA"/>
</dbReference>
<feature type="signal peptide" evidence="1">
    <location>
        <begin position="1"/>
        <end position="28"/>
    </location>
</feature>
<accession>A0A2H5Y347</accession>